<dbReference type="Gene3D" id="1.10.287.850">
    <property type="entry name" value="HP0062-like domain"/>
    <property type="match status" value="1"/>
</dbReference>
<gene>
    <name evidence="2" type="ORF">BJP25_01830</name>
</gene>
<organism evidence="2 3">
    <name type="scientific">Actinokineospora bangkokensis</name>
    <dbReference type="NCBI Taxonomy" id="1193682"/>
    <lineage>
        <taxon>Bacteria</taxon>
        <taxon>Bacillati</taxon>
        <taxon>Actinomycetota</taxon>
        <taxon>Actinomycetes</taxon>
        <taxon>Pseudonocardiales</taxon>
        <taxon>Pseudonocardiaceae</taxon>
        <taxon>Actinokineospora</taxon>
    </lineage>
</organism>
<dbReference type="Pfam" id="PF00934">
    <property type="entry name" value="PE"/>
    <property type="match status" value="1"/>
</dbReference>
<protein>
    <recommendedName>
        <fullName evidence="1">PE domain-containing protein</fullName>
    </recommendedName>
</protein>
<evidence type="ECO:0000259" key="1">
    <source>
        <dbReference type="Pfam" id="PF00934"/>
    </source>
</evidence>
<sequence length="164" mass="17340">MPDGTTPPGDPDQQIDASVSVAEAGRKAAEAYEHLRRWLDGSGIHLPAPGTPYTTGGGGGGGQFQVHSVAELDALIQRWTDLRTQVEASGRRISAAMEALEPPARDEVSKQFTKAVAGNLALAHQHNSDMLRYTDEYVAKLKQARDAYAGTDSGNAAALQGRTG</sequence>
<comment type="caution">
    <text evidence="2">The sequence shown here is derived from an EMBL/GenBank/DDBJ whole genome shotgun (WGS) entry which is preliminary data.</text>
</comment>
<reference evidence="2 3" key="1">
    <citation type="submission" date="2016-10" db="EMBL/GenBank/DDBJ databases">
        <title>The Draft Genome Sequence of Actinokineospora bangkokensis 44EHWT reveals the biosynthetic pathway of antifungal compounds Thailandins with unusual extender unit butylmalonyl-CoA.</title>
        <authorList>
            <person name="Greule A."/>
            <person name="Intra B."/>
            <person name="Flemming S."/>
            <person name="Rommel M.G."/>
            <person name="Panbangred W."/>
            <person name="Bechthold A."/>
        </authorList>
    </citation>
    <scope>NUCLEOTIDE SEQUENCE [LARGE SCALE GENOMIC DNA]</scope>
    <source>
        <strain evidence="2 3">44EHW</strain>
    </source>
</reference>
<evidence type="ECO:0000313" key="2">
    <source>
        <dbReference type="EMBL" id="OLR89790.1"/>
    </source>
</evidence>
<proteinExistence type="predicted"/>
<keyword evidence="3" id="KW-1185">Reference proteome</keyword>
<evidence type="ECO:0000313" key="3">
    <source>
        <dbReference type="Proteomes" id="UP000186040"/>
    </source>
</evidence>
<accession>A0A1Q9LCN4</accession>
<dbReference type="AlphaFoldDB" id="A0A1Q9LCN4"/>
<dbReference type="RefSeq" id="WP_075977999.1">
    <property type="nucleotide sequence ID" value="NZ_MKQR01000028.1"/>
</dbReference>
<feature type="domain" description="PE" evidence="1">
    <location>
        <begin position="75"/>
        <end position="154"/>
    </location>
</feature>
<name>A0A1Q9LCN4_9PSEU</name>
<dbReference type="EMBL" id="MKQR01000028">
    <property type="protein sequence ID" value="OLR89790.1"/>
    <property type="molecule type" value="Genomic_DNA"/>
</dbReference>
<dbReference type="InterPro" id="IPR000084">
    <property type="entry name" value="PE-PGRS_N"/>
</dbReference>
<dbReference type="OrthoDB" id="3624221at2"/>
<dbReference type="Proteomes" id="UP000186040">
    <property type="component" value="Unassembled WGS sequence"/>
</dbReference>
<dbReference type="STRING" id="1193682.BJP25_01830"/>